<feature type="region of interest" description="Disordered" evidence="1">
    <location>
        <begin position="50"/>
        <end position="199"/>
    </location>
</feature>
<dbReference type="AlphaFoldDB" id="A0A0C3AQC1"/>
<reference evidence="3" key="2">
    <citation type="submission" date="2015-01" db="EMBL/GenBank/DDBJ databases">
        <title>Evolutionary Origins and Diversification of the Mycorrhizal Mutualists.</title>
        <authorList>
            <consortium name="DOE Joint Genome Institute"/>
            <consortium name="Mycorrhizal Genomics Consortium"/>
            <person name="Kohler A."/>
            <person name="Kuo A."/>
            <person name="Nagy L.G."/>
            <person name="Floudas D."/>
            <person name="Copeland A."/>
            <person name="Barry K.W."/>
            <person name="Cichocki N."/>
            <person name="Veneault-Fourrey C."/>
            <person name="LaButti K."/>
            <person name="Lindquist E.A."/>
            <person name="Lipzen A."/>
            <person name="Lundell T."/>
            <person name="Morin E."/>
            <person name="Murat C."/>
            <person name="Riley R."/>
            <person name="Ohm R."/>
            <person name="Sun H."/>
            <person name="Tunlid A."/>
            <person name="Henrissat B."/>
            <person name="Grigoriev I.V."/>
            <person name="Hibbett D.S."/>
            <person name="Martin F."/>
        </authorList>
    </citation>
    <scope>NUCLEOTIDE SEQUENCE [LARGE SCALE GENOMIC DNA]</scope>
    <source>
        <strain evidence="3">MAFF 305830</strain>
    </source>
</reference>
<name>A0A0C3AQC1_SERVB</name>
<keyword evidence="3" id="KW-1185">Reference proteome</keyword>
<feature type="compositionally biased region" description="Basic and acidic residues" evidence="1">
    <location>
        <begin position="1"/>
        <end position="25"/>
    </location>
</feature>
<gene>
    <name evidence="2" type="ORF">M408DRAFT_330380</name>
</gene>
<dbReference type="EMBL" id="KN824303">
    <property type="protein sequence ID" value="KIM26775.1"/>
    <property type="molecule type" value="Genomic_DNA"/>
</dbReference>
<dbReference type="OrthoDB" id="4072855at2759"/>
<feature type="compositionally biased region" description="Basic residues" evidence="1">
    <location>
        <begin position="152"/>
        <end position="163"/>
    </location>
</feature>
<sequence length="199" mass="22055">MEESPQKRVLTDSVDQETREYHNRPTSEMLPADLIARLQNVGRRVRYNVSQGYASNRSTPFTTPNTSPVKKQPGNPYNTPQTSPVRQNIFKTETDTILEALEDFQPDPESQASPTQSPFQITRGAKKRGREDLSDSSSSEADGEDGDAAGPRKAKGSPKRTMRSLRSNTKKLSLQDGTGEVDPNPFLVPKPAPRQKSTK</sequence>
<feature type="compositionally biased region" description="Polar residues" evidence="1">
    <location>
        <begin position="50"/>
        <end position="91"/>
    </location>
</feature>
<evidence type="ECO:0000256" key="1">
    <source>
        <dbReference type="SAM" id="MobiDB-lite"/>
    </source>
</evidence>
<evidence type="ECO:0000313" key="2">
    <source>
        <dbReference type="EMBL" id="KIM26775.1"/>
    </source>
</evidence>
<dbReference type="HOGENOM" id="CLU_1195278_0_0_1"/>
<protein>
    <submittedName>
        <fullName evidence="2">Uncharacterized protein</fullName>
    </submittedName>
</protein>
<feature type="compositionally biased region" description="Polar residues" evidence="1">
    <location>
        <begin position="108"/>
        <end position="120"/>
    </location>
</feature>
<feature type="compositionally biased region" description="Polar residues" evidence="1">
    <location>
        <begin position="164"/>
        <end position="176"/>
    </location>
</feature>
<proteinExistence type="predicted"/>
<reference evidence="2 3" key="1">
    <citation type="submission" date="2014-04" db="EMBL/GenBank/DDBJ databases">
        <authorList>
            <consortium name="DOE Joint Genome Institute"/>
            <person name="Kuo A."/>
            <person name="Zuccaro A."/>
            <person name="Kohler A."/>
            <person name="Nagy L.G."/>
            <person name="Floudas D."/>
            <person name="Copeland A."/>
            <person name="Barry K.W."/>
            <person name="Cichocki N."/>
            <person name="Veneault-Fourrey C."/>
            <person name="LaButti K."/>
            <person name="Lindquist E.A."/>
            <person name="Lipzen A."/>
            <person name="Lundell T."/>
            <person name="Morin E."/>
            <person name="Murat C."/>
            <person name="Sun H."/>
            <person name="Tunlid A."/>
            <person name="Henrissat B."/>
            <person name="Grigoriev I.V."/>
            <person name="Hibbett D.S."/>
            <person name="Martin F."/>
            <person name="Nordberg H.P."/>
            <person name="Cantor M.N."/>
            <person name="Hua S.X."/>
        </authorList>
    </citation>
    <scope>NUCLEOTIDE SEQUENCE [LARGE SCALE GENOMIC DNA]</scope>
    <source>
        <strain evidence="2 3">MAFF 305830</strain>
    </source>
</reference>
<feature type="region of interest" description="Disordered" evidence="1">
    <location>
        <begin position="1"/>
        <end position="28"/>
    </location>
</feature>
<accession>A0A0C3AQC1</accession>
<organism evidence="2 3">
    <name type="scientific">Serendipita vermifera MAFF 305830</name>
    <dbReference type="NCBI Taxonomy" id="933852"/>
    <lineage>
        <taxon>Eukaryota</taxon>
        <taxon>Fungi</taxon>
        <taxon>Dikarya</taxon>
        <taxon>Basidiomycota</taxon>
        <taxon>Agaricomycotina</taxon>
        <taxon>Agaricomycetes</taxon>
        <taxon>Sebacinales</taxon>
        <taxon>Serendipitaceae</taxon>
        <taxon>Serendipita</taxon>
    </lineage>
</organism>
<dbReference type="Proteomes" id="UP000054097">
    <property type="component" value="Unassembled WGS sequence"/>
</dbReference>
<evidence type="ECO:0000313" key="3">
    <source>
        <dbReference type="Proteomes" id="UP000054097"/>
    </source>
</evidence>